<keyword evidence="2" id="KW-1185">Reference proteome</keyword>
<dbReference type="EMBL" id="CP009110">
    <property type="protein sequence ID" value="AIJ22181.1"/>
    <property type="molecule type" value="Genomic_DNA"/>
</dbReference>
<dbReference type="RefSeq" id="WP_156131644.1">
    <property type="nucleotide sequence ID" value="NZ_AQUL01000001.1"/>
</dbReference>
<sequence>MVIRYDDMVGQTGSTNVTKSTDLADLFNDFMAQAKGILGTDWEGQASTAFEQAHAEWNQKLLSYSDTHNQVGQTVMRTAEEAFAKDQQARGFFV</sequence>
<proteinExistence type="predicted"/>
<dbReference type="Gene3D" id="1.10.287.1060">
    <property type="entry name" value="ESAT-6-like"/>
    <property type="match status" value="1"/>
</dbReference>
<dbReference type="KEGG" id="amq:AMETH_2089"/>
<dbReference type="HOGENOM" id="CLU_2379922_0_0_11"/>
<name>A0A076MTE7_AMYME</name>
<dbReference type="InterPro" id="IPR036689">
    <property type="entry name" value="ESAT-6-like_sf"/>
</dbReference>
<dbReference type="SUPFAM" id="SSF140453">
    <property type="entry name" value="EsxAB dimer-like"/>
    <property type="match status" value="1"/>
</dbReference>
<dbReference type="Pfam" id="PF06013">
    <property type="entry name" value="WXG100"/>
    <property type="match status" value="1"/>
</dbReference>
<evidence type="ECO:0000313" key="1">
    <source>
        <dbReference type="EMBL" id="AIJ22181.1"/>
    </source>
</evidence>
<organism evidence="1 2">
    <name type="scientific">Amycolatopsis methanolica 239</name>
    <dbReference type="NCBI Taxonomy" id="1068978"/>
    <lineage>
        <taxon>Bacteria</taxon>
        <taxon>Bacillati</taxon>
        <taxon>Actinomycetota</taxon>
        <taxon>Actinomycetes</taxon>
        <taxon>Pseudonocardiales</taxon>
        <taxon>Pseudonocardiaceae</taxon>
        <taxon>Amycolatopsis</taxon>
        <taxon>Amycolatopsis methanolica group</taxon>
    </lineage>
</organism>
<reference evidence="1 2" key="1">
    <citation type="submission" date="2014-07" db="EMBL/GenBank/DDBJ databases">
        <title>Whole Genome Sequence of the Amycolatopsis methanolica 239.</title>
        <authorList>
            <person name="Tang B."/>
        </authorList>
    </citation>
    <scope>NUCLEOTIDE SEQUENCE [LARGE SCALE GENOMIC DNA]</scope>
    <source>
        <strain evidence="1 2">239</strain>
    </source>
</reference>
<accession>A0A076MTE7</accession>
<dbReference type="OrthoDB" id="3637951at2"/>
<protein>
    <recommendedName>
        <fullName evidence="3">ESAT-6-like protein</fullName>
    </recommendedName>
</protein>
<gene>
    <name evidence="1" type="ORF">AMETH_2089</name>
</gene>
<dbReference type="InterPro" id="IPR010310">
    <property type="entry name" value="T7SS_ESAT-6-like"/>
</dbReference>
<evidence type="ECO:0008006" key="3">
    <source>
        <dbReference type="Google" id="ProtNLM"/>
    </source>
</evidence>
<evidence type="ECO:0000313" key="2">
    <source>
        <dbReference type="Proteomes" id="UP000062973"/>
    </source>
</evidence>
<dbReference type="PATRIC" id="fig|1068978.7.peg.2223"/>
<dbReference type="AlphaFoldDB" id="A0A076MTE7"/>
<dbReference type="Proteomes" id="UP000062973">
    <property type="component" value="Chromosome"/>
</dbReference>